<dbReference type="PROSITE" id="PS00036">
    <property type="entry name" value="BZIP_BASIC"/>
    <property type="match status" value="1"/>
</dbReference>
<evidence type="ECO:0000313" key="9">
    <source>
        <dbReference type="EMBL" id="KAK9282354.1"/>
    </source>
</evidence>
<reference evidence="9 10" key="1">
    <citation type="journal article" date="2024" name="Plant J.">
        <title>Genome sequences and population genomics reveal climatic adaptation and genomic divergence between two closely related sweetgum species.</title>
        <authorList>
            <person name="Xu W.Q."/>
            <person name="Ren C.Q."/>
            <person name="Zhang X.Y."/>
            <person name="Comes H.P."/>
            <person name="Liu X.H."/>
            <person name="Li Y.G."/>
            <person name="Kettle C.J."/>
            <person name="Jalonen R."/>
            <person name="Gaisberger H."/>
            <person name="Ma Y.Z."/>
            <person name="Qiu Y.X."/>
        </authorList>
    </citation>
    <scope>NUCLEOTIDE SEQUENCE [LARGE SCALE GENOMIC DNA]</scope>
    <source>
        <strain evidence="9">Hangzhou</strain>
    </source>
</reference>
<dbReference type="PANTHER" id="PTHR46408:SF10">
    <property type="entry name" value="BASIC LEUCINE ZIPPER 63"/>
    <property type="match status" value="1"/>
</dbReference>
<dbReference type="AlphaFoldDB" id="A0AAP0WWH4"/>
<evidence type="ECO:0000256" key="7">
    <source>
        <dbReference type="SAM" id="MobiDB-lite"/>
    </source>
</evidence>
<evidence type="ECO:0000256" key="1">
    <source>
        <dbReference type="ARBA" id="ARBA00004123"/>
    </source>
</evidence>
<dbReference type="Proteomes" id="UP001415857">
    <property type="component" value="Unassembled WGS sequence"/>
</dbReference>
<feature type="region of interest" description="Disordered" evidence="7">
    <location>
        <begin position="110"/>
        <end position="218"/>
    </location>
</feature>
<evidence type="ECO:0000256" key="2">
    <source>
        <dbReference type="ARBA" id="ARBA00007163"/>
    </source>
</evidence>
<feature type="compositionally biased region" description="Basic and acidic residues" evidence="7">
    <location>
        <begin position="182"/>
        <end position="191"/>
    </location>
</feature>
<organism evidence="9 10">
    <name type="scientific">Liquidambar formosana</name>
    <name type="common">Formosan gum</name>
    <dbReference type="NCBI Taxonomy" id="63359"/>
    <lineage>
        <taxon>Eukaryota</taxon>
        <taxon>Viridiplantae</taxon>
        <taxon>Streptophyta</taxon>
        <taxon>Embryophyta</taxon>
        <taxon>Tracheophyta</taxon>
        <taxon>Spermatophyta</taxon>
        <taxon>Magnoliopsida</taxon>
        <taxon>eudicotyledons</taxon>
        <taxon>Gunneridae</taxon>
        <taxon>Pentapetalae</taxon>
        <taxon>Saxifragales</taxon>
        <taxon>Altingiaceae</taxon>
        <taxon>Liquidambar</taxon>
    </lineage>
</organism>
<feature type="domain" description="BZIP" evidence="8">
    <location>
        <begin position="189"/>
        <end position="244"/>
    </location>
</feature>
<evidence type="ECO:0000256" key="3">
    <source>
        <dbReference type="ARBA" id="ARBA00023015"/>
    </source>
</evidence>
<evidence type="ECO:0000256" key="6">
    <source>
        <dbReference type="ARBA" id="ARBA00023242"/>
    </source>
</evidence>
<sequence length="351" mass="37895">MDTAFSVDEISDPLWSASAPAMNRSSSEWAFERFLEETLKPEEGDVDDVVEIKEHLPPAQPSDSSSMAPIGSDEYHALLKRRLDLACAAVAQTRASSVKPQDSALLSENQSLVSKPAHSGSQSIGLGNGFSMAQSKADGGPLGIPVSPDVQKKSGVQGKPSTSGSSREQSDDDELEGETETTENRDPADARRARRMLSNRESARRSRRRKQEQLSEVETQVAGLRVENSLLLKRLTDVNQKYSEATVDNRILKADVETLRAKVMMAEHKVKRVTGLFPPAHAYPEISSMGVPFGSTPSNASADAAVPVQLNSSLFFHQPGPNITTAPPLDQGLNNVISSDPRVSSCKSTTK</sequence>
<dbReference type="InterPro" id="IPR020983">
    <property type="entry name" value="Basic_leucine-zipper_C"/>
</dbReference>
<comment type="similarity">
    <text evidence="2">Belongs to the bZIP family.</text>
</comment>
<feature type="compositionally biased region" description="Acidic residues" evidence="7">
    <location>
        <begin position="170"/>
        <end position="181"/>
    </location>
</feature>
<keyword evidence="10" id="KW-1185">Reference proteome</keyword>
<protein>
    <recommendedName>
        <fullName evidence="8">BZIP domain-containing protein</fullName>
    </recommendedName>
</protein>
<comment type="subcellular location">
    <subcellularLocation>
        <location evidence="1">Nucleus</location>
    </subcellularLocation>
</comment>
<keyword evidence="3" id="KW-0805">Transcription regulation</keyword>
<accession>A0AAP0WWH4</accession>
<dbReference type="SUPFAM" id="SSF57959">
    <property type="entry name" value="Leucine zipper domain"/>
    <property type="match status" value="1"/>
</dbReference>
<evidence type="ECO:0000259" key="8">
    <source>
        <dbReference type="PROSITE" id="PS50217"/>
    </source>
</evidence>
<dbReference type="FunFam" id="1.20.5.170:FF:000020">
    <property type="entry name" value="BZIP transcription factor"/>
    <property type="match status" value="1"/>
</dbReference>
<dbReference type="Pfam" id="PF00170">
    <property type="entry name" value="bZIP_1"/>
    <property type="match status" value="1"/>
</dbReference>
<dbReference type="GO" id="GO:0003700">
    <property type="term" value="F:DNA-binding transcription factor activity"/>
    <property type="evidence" value="ECO:0007669"/>
    <property type="project" value="InterPro"/>
</dbReference>
<dbReference type="GO" id="GO:0005634">
    <property type="term" value="C:nucleus"/>
    <property type="evidence" value="ECO:0007669"/>
    <property type="project" value="UniProtKB-SubCell"/>
</dbReference>
<evidence type="ECO:0000256" key="4">
    <source>
        <dbReference type="ARBA" id="ARBA00023125"/>
    </source>
</evidence>
<keyword evidence="5" id="KW-0804">Transcription</keyword>
<gene>
    <name evidence="9" type="ORF">L1049_005271</name>
</gene>
<evidence type="ECO:0000256" key="5">
    <source>
        <dbReference type="ARBA" id="ARBA00023163"/>
    </source>
</evidence>
<feature type="compositionally biased region" description="Polar residues" evidence="7">
    <location>
        <begin position="110"/>
        <end position="125"/>
    </location>
</feature>
<dbReference type="Gene3D" id="1.20.5.170">
    <property type="match status" value="1"/>
</dbReference>
<dbReference type="PANTHER" id="PTHR46408">
    <property type="entry name" value="BASIC LEUCINE ZIPPER 63"/>
    <property type="match status" value="1"/>
</dbReference>
<comment type="caution">
    <text evidence="9">The sequence shown here is derived from an EMBL/GenBank/DDBJ whole genome shotgun (WGS) entry which is preliminary data.</text>
</comment>
<keyword evidence="6" id="KW-0539">Nucleus</keyword>
<proteinExistence type="inferred from homology"/>
<dbReference type="PROSITE" id="PS50217">
    <property type="entry name" value="BZIP"/>
    <property type="match status" value="1"/>
</dbReference>
<keyword evidence="4" id="KW-0238">DNA-binding</keyword>
<dbReference type="EMBL" id="JBBPBK010000007">
    <property type="protein sequence ID" value="KAK9282354.1"/>
    <property type="molecule type" value="Genomic_DNA"/>
</dbReference>
<dbReference type="InterPro" id="IPR046347">
    <property type="entry name" value="bZIP_sf"/>
</dbReference>
<dbReference type="GO" id="GO:0046983">
    <property type="term" value="F:protein dimerization activity"/>
    <property type="evidence" value="ECO:0007669"/>
    <property type="project" value="UniProtKB-ARBA"/>
</dbReference>
<dbReference type="InterPro" id="IPR004827">
    <property type="entry name" value="bZIP"/>
</dbReference>
<evidence type="ECO:0000313" key="10">
    <source>
        <dbReference type="Proteomes" id="UP001415857"/>
    </source>
</evidence>
<name>A0AAP0WWH4_LIQFO</name>
<dbReference type="GO" id="GO:0003677">
    <property type="term" value="F:DNA binding"/>
    <property type="evidence" value="ECO:0007669"/>
    <property type="project" value="UniProtKB-KW"/>
</dbReference>
<dbReference type="SMART" id="SM00338">
    <property type="entry name" value="BRLZ"/>
    <property type="match status" value="1"/>
</dbReference>
<dbReference type="Pfam" id="PF12498">
    <property type="entry name" value="bZIP_C"/>
    <property type="match status" value="1"/>
</dbReference>